<evidence type="ECO:0000256" key="3">
    <source>
        <dbReference type="ARBA" id="ARBA00022723"/>
    </source>
</evidence>
<evidence type="ECO:0000256" key="6">
    <source>
        <dbReference type="ARBA" id="ARBA00023211"/>
    </source>
</evidence>
<dbReference type="PROSITE" id="PS51462">
    <property type="entry name" value="NUDIX"/>
    <property type="match status" value="1"/>
</dbReference>
<dbReference type="InterPro" id="IPR045121">
    <property type="entry name" value="CoAse"/>
</dbReference>
<evidence type="ECO:0000313" key="9">
    <source>
        <dbReference type="Proteomes" id="UP000192761"/>
    </source>
</evidence>
<dbReference type="SUPFAM" id="SSF55811">
    <property type="entry name" value="Nudix"/>
    <property type="match status" value="1"/>
</dbReference>
<dbReference type="GO" id="GO:0010945">
    <property type="term" value="F:coenzyme A diphosphatase activity"/>
    <property type="evidence" value="ECO:0007669"/>
    <property type="project" value="InterPro"/>
</dbReference>
<dbReference type="GO" id="GO:0046872">
    <property type="term" value="F:metal ion binding"/>
    <property type="evidence" value="ECO:0007669"/>
    <property type="project" value="UniProtKB-KW"/>
</dbReference>
<evidence type="ECO:0000256" key="4">
    <source>
        <dbReference type="ARBA" id="ARBA00022801"/>
    </source>
</evidence>
<dbReference type="STRING" id="1121001.SAMN02745857_03478"/>
<evidence type="ECO:0000313" key="8">
    <source>
        <dbReference type="EMBL" id="SMC28906.1"/>
    </source>
</evidence>
<keyword evidence="3" id="KW-0479">Metal-binding</keyword>
<evidence type="ECO:0000256" key="1">
    <source>
        <dbReference type="ARBA" id="ARBA00001936"/>
    </source>
</evidence>
<dbReference type="InterPro" id="IPR000086">
    <property type="entry name" value="NUDIX_hydrolase_dom"/>
</dbReference>
<dbReference type="AlphaFoldDB" id="A0A1W1XYB8"/>
<comment type="cofactor">
    <cofactor evidence="1">
        <name>Mn(2+)</name>
        <dbReference type="ChEBI" id="CHEBI:29035"/>
    </cofactor>
</comment>
<gene>
    <name evidence="8" type="ORF">SAMN02745857_03478</name>
</gene>
<feature type="domain" description="Nudix hydrolase" evidence="7">
    <location>
        <begin position="33"/>
        <end position="166"/>
    </location>
</feature>
<dbReference type="PANTHER" id="PTHR12992:SF11">
    <property type="entry name" value="MITOCHONDRIAL COENZYME A DIPHOSPHATASE NUDT8"/>
    <property type="match status" value="1"/>
</dbReference>
<keyword evidence="9" id="KW-1185">Reference proteome</keyword>
<name>A0A1W1XYB8_9NEIS</name>
<sequence>MMPPASALLPWLQDRLAGHVPARRGDHPDLYVHKAAAVLIGLVLRAEGPTILLTERAAHLPHHAGQISFPGGRVEADDADVIAAALRESWEEVGLPAQHVQVAGLLGRYATVSGYDVTPVVACIDPHALQLRADPAEVAAVFELPAAALLDPARYERRWVERRGMRGRSHFIECEGKTVWGATAGMLLMLAAALGLPGEPRDID</sequence>
<dbReference type="Gene3D" id="3.90.79.10">
    <property type="entry name" value="Nucleoside Triphosphate Pyrophosphohydrolase"/>
    <property type="match status" value="1"/>
</dbReference>
<proteinExistence type="predicted"/>
<reference evidence="8 9" key="1">
    <citation type="submission" date="2017-04" db="EMBL/GenBank/DDBJ databases">
        <authorList>
            <person name="Afonso C.L."/>
            <person name="Miller P.J."/>
            <person name="Scott M.A."/>
            <person name="Spackman E."/>
            <person name="Goraichik I."/>
            <person name="Dimitrov K.M."/>
            <person name="Suarez D.L."/>
            <person name="Swayne D.E."/>
        </authorList>
    </citation>
    <scope>NUCLEOTIDE SEQUENCE [LARGE SCALE GENOMIC DNA]</scope>
    <source>
        <strain evidence="8 9">DSM 23236</strain>
    </source>
</reference>
<organism evidence="8 9">
    <name type="scientific">Andreprevotia lacus DSM 23236</name>
    <dbReference type="NCBI Taxonomy" id="1121001"/>
    <lineage>
        <taxon>Bacteria</taxon>
        <taxon>Pseudomonadati</taxon>
        <taxon>Pseudomonadota</taxon>
        <taxon>Betaproteobacteria</taxon>
        <taxon>Neisseriales</taxon>
        <taxon>Chitinibacteraceae</taxon>
        <taxon>Andreprevotia</taxon>
    </lineage>
</organism>
<comment type="cofactor">
    <cofactor evidence="2">
        <name>Mg(2+)</name>
        <dbReference type="ChEBI" id="CHEBI:18420"/>
    </cofactor>
</comment>
<dbReference type="CDD" id="cd03426">
    <property type="entry name" value="NUDIX_CoAse_Nudt7"/>
    <property type="match status" value="1"/>
</dbReference>
<keyword evidence="4" id="KW-0378">Hydrolase</keyword>
<dbReference type="Pfam" id="PF00293">
    <property type="entry name" value="NUDIX"/>
    <property type="match status" value="1"/>
</dbReference>
<dbReference type="Proteomes" id="UP000192761">
    <property type="component" value="Unassembled WGS sequence"/>
</dbReference>
<dbReference type="RefSeq" id="WP_084092424.1">
    <property type="nucleotide sequence ID" value="NZ_FWXD01000026.1"/>
</dbReference>
<evidence type="ECO:0000256" key="2">
    <source>
        <dbReference type="ARBA" id="ARBA00001946"/>
    </source>
</evidence>
<keyword evidence="6" id="KW-0464">Manganese</keyword>
<evidence type="ECO:0000256" key="5">
    <source>
        <dbReference type="ARBA" id="ARBA00022842"/>
    </source>
</evidence>
<dbReference type="InterPro" id="IPR015797">
    <property type="entry name" value="NUDIX_hydrolase-like_dom_sf"/>
</dbReference>
<evidence type="ECO:0000259" key="7">
    <source>
        <dbReference type="PROSITE" id="PS51462"/>
    </source>
</evidence>
<dbReference type="EMBL" id="FWXD01000026">
    <property type="protein sequence ID" value="SMC28906.1"/>
    <property type="molecule type" value="Genomic_DNA"/>
</dbReference>
<dbReference type="PANTHER" id="PTHR12992">
    <property type="entry name" value="NUDIX HYDROLASE"/>
    <property type="match status" value="1"/>
</dbReference>
<protein>
    <submittedName>
        <fullName evidence="8">8-oxo-dGTP pyrophosphatase MutT, NUDIX family</fullName>
    </submittedName>
</protein>
<dbReference type="OrthoDB" id="9802805at2"/>
<dbReference type="NCBIfam" id="NF007980">
    <property type="entry name" value="PRK10707.1"/>
    <property type="match status" value="1"/>
</dbReference>
<keyword evidence="5" id="KW-0460">Magnesium</keyword>
<accession>A0A1W1XYB8</accession>